<name>A0D7X9_PARTE</name>
<dbReference type="AlphaFoldDB" id="A0D7X9"/>
<reference evidence="2 3" key="1">
    <citation type="journal article" date="2006" name="Nature">
        <title>Global trends of whole-genome duplications revealed by the ciliate Paramecium tetraurelia.</title>
        <authorList>
            <consortium name="Genoscope"/>
            <person name="Aury J.-M."/>
            <person name="Jaillon O."/>
            <person name="Duret L."/>
            <person name="Noel B."/>
            <person name="Jubin C."/>
            <person name="Porcel B.M."/>
            <person name="Segurens B."/>
            <person name="Daubin V."/>
            <person name="Anthouard V."/>
            <person name="Aiach N."/>
            <person name="Arnaiz O."/>
            <person name="Billaut A."/>
            <person name="Beisson J."/>
            <person name="Blanc I."/>
            <person name="Bouhouche K."/>
            <person name="Camara F."/>
            <person name="Duharcourt S."/>
            <person name="Guigo R."/>
            <person name="Gogendeau D."/>
            <person name="Katinka M."/>
            <person name="Keller A.-M."/>
            <person name="Kissmehl R."/>
            <person name="Klotz C."/>
            <person name="Koll F."/>
            <person name="Le Moue A."/>
            <person name="Lepere C."/>
            <person name="Malinsky S."/>
            <person name="Nowacki M."/>
            <person name="Nowak J.K."/>
            <person name="Plattner H."/>
            <person name="Poulain J."/>
            <person name="Ruiz F."/>
            <person name="Serrano V."/>
            <person name="Zagulski M."/>
            <person name="Dessen P."/>
            <person name="Betermier M."/>
            <person name="Weissenbach J."/>
            <person name="Scarpelli C."/>
            <person name="Schachter V."/>
            <person name="Sperling L."/>
            <person name="Meyer E."/>
            <person name="Cohen J."/>
            <person name="Wincker P."/>
        </authorList>
    </citation>
    <scope>NUCLEOTIDE SEQUENCE [LARGE SCALE GENOMIC DNA]</scope>
    <source>
        <strain evidence="2 3">Stock d4-2</strain>
    </source>
</reference>
<dbReference type="RefSeq" id="XP_001446543.1">
    <property type="nucleotide sequence ID" value="XM_001446506.1"/>
</dbReference>
<dbReference type="EMBL" id="CT868319">
    <property type="protein sequence ID" value="CAK79146.1"/>
    <property type="molecule type" value="Genomic_DNA"/>
</dbReference>
<dbReference type="GeneID" id="5032328"/>
<gene>
    <name evidence="2" type="ORF">GSPATT00014113001</name>
</gene>
<accession>A0D7X9</accession>
<dbReference type="KEGG" id="ptm:GSPATT00014113001"/>
<organism evidence="2 3">
    <name type="scientific">Paramecium tetraurelia</name>
    <dbReference type="NCBI Taxonomy" id="5888"/>
    <lineage>
        <taxon>Eukaryota</taxon>
        <taxon>Sar</taxon>
        <taxon>Alveolata</taxon>
        <taxon>Ciliophora</taxon>
        <taxon>Intramacronucleata</taxon>
        <taxon>Oligohymenophorea</taxon>
        <taxon>Peniculida</taxon>
        <taxon>Parameciidae</taxon>
        <taxon>Paramecium</taxon>
    </lineage>
</organism>
<evidence type="ECO:0008006" key="4">
    <source>
        <dbReference type="Google" id="ProtNLM"/>
    </source>
</evidence>
<sequence length="164" mass="19416">MSEAKQFRNIQNKNCTKDKKKKLASRIEFLKLVLCDNKTIRASAQICKINFSTAKAILNKFRKQGVIKQPHKDYDRQIDLLKQIAQIQEGIKCEQITKTKEFKQKLRHQLQVILQNSQIQRIGAHQQMDIKALEEELRNEKQKEYKLVEQILKEQITLMKSRCH</sequence>
<protein>
    <recommendedName>
        <fullName evidence="4">HTH psq-type domain-containing protein</fullName>
    </recommendedName>
</protein>
<evidence type="ECO:0000313" key="2">
    <source>
        <dbReference type="EMBL" id="CAK79146.1"/>
    </source>
</evidence>
<dbReference type="Proteomes" id="UP000000600">
    <property type="component" value="Unassembled WGS sequence"/>
</dbReference>
<dbReference type="OMA" id="CDNKTIR"/>
<dbReference type="OrthoDB" id="294423at2759"/>
<dbReference type="InParanoid" id="A0D7X9"/>
<dbReference type="HOGENOM" id="CLU_1622191_0_0_1"/>
<keyword evidence="3" id="KW-1185">Reference proteome</keyword>
<keyword evidence="1" id="KW-0175">Coiled coil</keyword>
<proteinExistence type="predicted"/>
<evidence type="ECO:0000256" key="1">
    <source>
        <dbReference type="SAM" id="Coils"/>
    </source>
</evidence>
<feature type="coiled-coil region" evidence="1">
    <location>
        <begin position="123"/>
        <end position="154"/>
    </location>
</feature>
<evidence type="ECO:0000313" key="3">
    <source>
        <dbReference type="Proteomes" id="UP000000600"/>
    </source>
</evidence>